<dbReference type="InterPro" id="IPR011009">
    <property type="entry name" value="Kinase-like_dom_sf"/>
</dbReference>
<gene>
    <name evidence="2" type="ORF">B0H16DRAFT_1503484</name>
</gene>
<dbReference type="PROSITE" id="PS50011">
    <property type="entry name" value="PROTEIN_KINASE_DOM"/>
    <property type="match status" value="1"/>
</dbReference>
<sequence length="192" mass="21136">MAPELLDPQRFGNGKFARTPTSDVYAYGCVCFELYTGQPPYREPAALLKVLNGERPGRPSGPPAISDLLWAYVTQYWAESAVPAVLQSDIQHGLLDTRSSSDDTLAVPASRGIQAESRAAGVSTGVLREGPVSVKGTSKFVSWFWENTWLVLKEQILNLYKSEVGMNQRLRPSKFCGFGPPSLHSPPRCYQD</sequence>
<dbReference type="GO" id="GO:0004672">
    <property type="term" value="F:protein kinase activity"/>
    <property type="evidence" value="ECO:0007669"/>
    <property type="project" value="InterPro"/>
</dbReference>
<reference evidence="2" key="1">
    <citation type="submission" date="2023-03" db="EMBL/GenBank/DDBJ databases">
        <title>Massive genome expansion in bonnet fungi (Mycena s.s.) driven by repeated elements and novel gene families across ecological guilds.</title>
        <authorList>
            <consortium name="Lawrence Berkeley National Laboratory"/>
            <person name="Harder C.B."/>
            <person name="Miyauchi S."/>
            <person name="Viragh M."/>
            <person name="Kuo A."/>
            <person name="Thoen E."/>
            <person name="Andreopoulos B."/>
            <person name="Lu D."/>
            <person name="Skrede I."/>
            <person name="Drula E."/>
            <person name="Henrissat B."/>
            <person name="Morin E."/>
            <person name="Kohler A."/>
            <person name="Barry K."/>
            <person name="LaButti K."/>
            <person name="Morin E."/>
            <person name="Salamov A."/>
            <person name="Lipzen A."/>
            <person name="Mereny Z."/>
            <person name="Hegedus B."/>
            <person name="Baldrian P."/>
            <person name="Stursova M."/>
            <person name="Weitz H."/>
            <person name="Taylor A."/>
            <person name="Grigoriev I.V."/>
            <person name="Nagy L.G."/>
            <person name="Martin F."/>
            <person name="Kauserud H."/>
        </authorList>
    </citation>
    <scope>NUCLEOTIDE SEQUENCE</scope>
    <source>
        <strain evidence="2">CBHHK182m</strain>
    </source>
</reference>
<dbReference type="GO" id="GO:0005524">
    <property type="term" value="F:ATP binding"/>
    <property type="evidence" value="ECO:0007669"/>
    <property type="project" value="InterPro"/>
</dbReference>
<dbReference type="EMBL" id="JARKIB010000007">
    <property type="protein sequence ID" value="KAJ7778425.1"/>
    <property type="molecule type" value="Genomic_DNA"/>
</dbReference>
<evidence type="ECO:0000259" key="1">
    <source>
        <dbReference type="PROSITE" id="PS50011"/>
    </source>
</evidence>
<evidence type="ECO:0000313" key="2">
    <source>
        <dbReference type="EMBL" id="KAJ7778425.1"/>
    </source>
</evidence>
<feature type="domain" description="Protein kinase" evidence="1">
    <location>
        <begin position="1"/>
        <end position="150"/>
    </location>
</feature>
<proteinExistence type="predicted"/>
<keyword evidence="3" id="KW-1185">Reference proteome</keyword>
<dbReference type="Proteomes" id="UP001215598">
    <property type="component" value="Unassembled WGS sequence"/>
</dbReference>
<name>A0AAD7NWU0_9AGAR</name>
<organism evidence="2 3">
    <name type="scientific">Mycena metata</name>
    <dbReference type="NCBI Taxonomy" id="1033252"/>
    <lineage>
        <taxon>Eukaryota</taxon>
        <taxon>Fungi</taxon>
        <taxon>Dikarya</taxon>
        <taxon>Basidiomycota</taxon>
        <taxon>Agaricomycotina</taxon>
        <taxon>Agaricomycetes</taxon>
        <taxon>Agaricomycetidae</taxon>
        <taxon>Agaricales</taxon>
        <taxon>Marasmiineae</taxon>
        <taxon>Mycenaceae</taxon>
        <taxon>Mycena</taxon>
    </lineage>
</organism>
<evidence type="ECO:0000313" key="3">
    <source>
        <dbReference type="Proteomes" id="UP001215598"/>
    </source>
</evidence>
<accession>A0AAD7NWU0</accession>
<dbReference type="SUPFAM" id="SSF56112">
    <property type="entry name" value="Protein kinase-like (PK-like)"/>
    <property type="match status" value="1"/>
</dbReference>
<dbReference type="Gene3D" id="1.10.510.10">
    <property type="entry name" value="Transferase(Phosphotransferase) domain 1"/>
    <property type="match status" value="1"/>
</dbReference>
<protein>
    <recommendedName>
        <fullName evidence="1">Protein kinase domain-containing protein</fullName>
    </recommendedName>
</protein>
<dbReference type="AlphaFoldDB" id="A0AAD7NWU0"/>
<comment type="caution">
    <text evidence="2">The sequence shown here is derived from an EMBL/GenBank/DDBJ whole genome shotgun (WGS) entry which is preliminary data.</text>
</comment>
<dbReference type="InterPro" id="IPR000719">
    <property type="entry name" value="Prot_kinase_dom"/>
</dbReference>